<evidence type="ECO:0000313" key="10">
    <source>
        <dbReference type="EMBL" id="KAJ9539325.1"/>
    </source>
</evidence>
<dbReference type="InterPro" id="IPR021910">
    <property type="entry name" value="NGX6/PGAP6/MYMK"/>
</dbReference>
<feature type="domain" description="EGF-like" evidence="9">
    <location>
        <begin position="68"/>
        <end position="79"/>
    </location>
</feature>
<gene>
    <name evidence="10" type="ORF">OSB04_032058</name>
</gene>
<dbReference type="Pfam" id="PF12036">
    <property type="entry name" value="DUF3522"/>
    <property type="match status" value="1"/>
</dbReference>
<feature type="transmembrane region" description="Helical" evidence="8">
    <location>
        <begin position="285"/>
        <end position="305"/>
    </location>
</feature>
<feature type="transmembrane region" description="Helical" evidence="8">
    <location>
        <begin position="200"/>
        <end position="220"/>
    </location>
</feature>
<evidence type="ECO:0000256" key="1">
    <source>
        <dbReference type="ARBA" id="ARBA00004651"/>
    </source>
</evidence>
<name>A0AA38SAS2_9ASTR</name>
<dbReference type="AlphaFoldDB" id="A0AA38SAS2"/>
<feature type="region of interest" description="Disordered" evidence="7">
    <location>
        <begin position="321"/>
        <end position="341"/>
    </location>
</feature>
<feature type="transmembrane region" description="Helical" evidence="8">
    <location>
        <begin position="89"/>
        <end position="111"/>
    </location>
</feature>
<keyword evidence="3" id="KW-1003">Cell membrane</keyword>
<evidence type="ECO:0000256" key="3">
    <source>
        <dbReference type="ARBA" id="ARBA00022475"/>
    </source>
</evidence>
<dbReference type="PANTHER" id="PTHR14319:SF3">
    <property type="entry name" value="TRANSMEMBRANE PROTEIN-LIKE PROTEIN"/>
    <property type="match status" value="1"/>
</dbReference>
<keyword evidence="4 8" id="KW-0812">Transmembrane</keyword>
<evidence type="ECO:0000256" key="8">
    <source>
        <dbReference type="SAM" id="Phobius"/>
    </source>
</evidence>
<keyword evidence="5 8" id="KW-1133">Transmembrane helix</keyword>
<dbReference type="PROSITE" id="PS00022">
    <property type="entry name" value="EGF_1"/>
    <property type="match status" value="1"/>
</dbReference>
<accession>A0AA38SAS2</accession>
<comment type="caution">
    <text evidence="10">The sequence shown here is derived from an EMBL/GenBank/DDBJ whole genome shotgun (WGS) entry which is preliminary data.</text>
</comment>
<dbReference type="GO" id="GO:0005886">
    <property type="term" value="C:plasma membrane"/>
    <property type="evidence" value="ECO:0007669"/>
    <property type="project" value="UniProtKB-SubCell"/>
</dbReference>
<feature type="compositionally biased region" description="Basic and acidic residues" evidence="7">
    <location>
        <begin position="330"/>
        <end position="341"/>
    </location>
</feature>
<dbReference type="EMBL" id="JARYMX010000008">
    <property type="protein sequence ID" value="KAJ9539325.1"/>
    <property type="molecule type" value="Genomic_DNA"/>
</dbReference>
<dbReference type="Proteomes" id="UP001172457">
    <property type="component" value="Chromosome 8"/>
</dbReference>
<organism evidence="10 11">
    <name type="scientific">Centaurea solstitialis</name>
    <name type="common">yellow star-thistle</name>
    <dbReference type="NCBI Taxonomy" id="347529"/>
    <lineage>
        <taxon>Eukaryota</taxon>
        <taxon>Viridiplantae</taxon>
        <taxon>Streptophyta</taxon>
        <taxon>Embryophyta</taxon>
        <taxon>Tracheophyta</taxon>
        <taxon>Spermatophyta</taxon>
        <taxon>Magnoliopsida</taxon>
        <taxon>eudicotyledons</taxon>
        <taxon>Gunneridae</taxon>
        <taxon>Pentapetalae</taxon>
        <taxon>asterids</taxon>
        <taxon>campanulids</taxon>
        <taxon>Asterales</taxon>
        <taxon>Asteraceae</taxon>
        <taxon>Carduoideae</taxon>
        <taxon>Cardueae</taxon>
        <taxon>Centaureinae</taxon>
        <taxon>Centaurea</taxon>
    </lineage>
</organism>
<sequence>MKKTVGFYIVYARGGTWSFGIKHLTTSRKSQSQTTMSISVERCPRSCSSHGTCQDVVEMSGLSLYSYCWCDRTHGGFDCSDELVSHRGLILQSISLIASNAAFVLPAYWALRQKAFAEWVLYTSSGISSGLYHACDVGAWCALSFHVLQFMDFWLSFMAVVSTFVYLAAIDEPSKRTIHTIVAILTALMAETGATRSSNIVLVIAIGSIGLLVGWLIEFFTHYRRYSFSTEFLLNMLQRWQTINGWLHNVIKTVIRRFRWFFVLAGFVALAMAATSWSLESTESYWFWHSMWHVSIYTSSFFFICSKVNVINSEDQGSTNTEYQLTRQDSLSRNEDRSTHI</sequence>
<feature type="transmembrane region" description="Helical" evidence="8">
    <location>
        <begin position="260"/>
        <end position="279"/>
    </location>
</feature>
<evidence type="ECO:0000256" key="6">
    <source>
        <dbReference type="ARBA" id="ARBA00023136"/>
    </source>
</evidence>
<keyword evidence="11" id="KW-1185">Reference proteome</keyword>
<reference evidence="10" key="1">
    <citation type="submission" date="2023-03" db="EMBL/GenBank/DDBJ databases">
        <title>Chromosome-scale reference genome and RAD-based genetic map of yellow starthistle (Centaurea solstitialis) reveal putative structural variation and QTLs associated with invader traits.</title>
        <authorList>
            <person name="Reatini B."/>
            <person name="Cang F.A."/>
            <person name="Jiang Q."/>
            <person name="Mckibben M.T.W."/>
            <person name="Barker M.S."/>
            <person name="Rieseberg L.H."/>
            <person name="Dlugosch K.M."/>
        </authorList>
    </citation>
    <scope>NUCLEOTIDE SEQUENCE</scope>
    <source>
        <strain evidence="10">CAN-66</strain>
        <tissue evidence="10">Leaf</tissue>
    </source>
</reference>
<comment type="subcellular location">
    <subcellularLocation>
        <location evidence="1">Cell membrane</location>
        <topology evidence="1">Multi-pass membrane protein</topology>
    </subcellularLocation>
</comment>
<evidence type="ECO:0000259" key="9">
    <source>
        <dbReference type="PROSITE" id="PS00022"/>
    </source>
</evidence>
<evidence type="ECO:0000313" key="11">
    <source>
        <dbReference type="Proteomes" id="UP001172457"/>
    </source>
</evidence>
<dbReference type="InterPro" id="IPR000742">
    <property type="entry name" value="EGF"/>
</dbReference>
<protein>
    <recommendedName>
        <fullName evidence="9">EGF-like domain-containing protein</fullName>
    </recommendedName>
</protein>
<proteinExistence type="inferred from homology"/>
<evidence type="ECO:0000256" key="2">
    <source>
        <dbReference type="ARBA" id="ARBA00005542"/>
    </source>
</evidence>
<comment type="similarity">
    <text evidence="2">Belongs to the TMEM8 family.</text>
</comment>
<dbReference type="PANTHER" id="PTHR14319">
    <property type="entry name" value="FIVE-SPAN TRANSMEMBRANE PROTEIN M83"/>
    <property type="match status" value="1"/>
</dbReference>
<evidence type="ECO:0000256" key="4">
    <source>
        <dbReference type="ARBA" id="ARBA00022692"/>
    </source>
</evidence>
<evidence type="ECO:0000256" key="7">
    <source>
        <dbReference type="SAM" id="MobiDB-lite"/>
    </source>
</evidence>
<evidence type="ECO:0000256" key="5">
    <source>
        <dbReference type="ARBA" id="ARBA00022989"/>
    </source>
</evidence>
<keyword evidence="6 8" id="KW-0472">Membrane</keyword>
<feature type="transmembrane region" description="Helical" evidence="8">
    <location>
        <begin position="153"/>
        <end position="170"/>
    </location>
</feature>